<evidence type="ECO:0000256" key="5">
    <source>
        <dbReference type="ARBA" id="ARBA00023157"/>
    </source>
</evidence>
<keyword evidence="3 8" id="KW-0732">Signal</keyword>
<feature type="signal peptide" evidence="8">
    <location>
        <begin position="1"/>
        <end position="18"/>
    </location>
</feature>
<dbReference type="SUPFAM" id="SSF55846">
    <property type="entry name" value="N-acetylmuramoyl-L-alanine amidase-like"/>
    <property type="match status" value="1"/>
</dbReference>
<evidence type="ECO:0000313" key="12">
    <source>
        <dbReference type="Proteomes" id="UP001209878"/>
    </source>
</evidence>
<keyword evidence="5" id="KW-1015">Disulfide bond</keyword>
<evidence type="ECO:0000256" key="3">
    <source>
        <dbReference type="ARBA" id="ARBA00022729"/>
    </source>
</evidence>
<organism evidence="11 12">
    <name type="scientific">Ridgeia piscesae</name>
    <name type="common">Tubeworm</name>
    <dbReference type="NCBI Taxonomy" id="27915"/>
    <lineage>
        <taxon>Eukaryota</taxon>
        <taxon>Metazoa</taxon>
        <taxon>Spiralia</taxon>
        <taxon>Lophotrochozoa</taxon>
        <taxon>Annelida</taxon>
        <taxon>Polychaeta</taxon>
        <taxon>Sedentaria</taxon>
        <taxon>Canalipalpata</taxon>
        <taxon>Sabellida</taxon>
        <taxon>Siboglinidae</taxon>
        <taxon>Ridgeia</taxon>
    </lineage>
</organism>
<dbReference type="Pfam" id="PF01510">
    <property type="entry name" value="Amidase_2"/>
    <property type="match status" value="1"/>
</dbReference>
<feature type="disulfide bond" evidence="7">
    <location>
        <begin position="55"/>
        <end position="61"/>
    </location>
</feature>
<dbReference type="InterPro" id="IPR036505">
    <property type="entry name" value="Amidase/PGRP_sf"/>
</dbReference>
<dbReference type="EMBL" id="JAODUO010000664">
    <property type="protein sequence ID" value="KAK2176396.1"/>
    <property type="molecule type" value="Genomic_DNA"/>
</dbReference>
<dbReference type="Proteomes" id="UP001209878">
    <property type="component" value="Unassembled WGS sequence"/>
</dbReference>
<evidence type="ECO:0000259" key="9">
    <source>
        <dbReference type="SMART" id="SM00644"/>
    </source>
</evidence>
<dbReference type="AlphaFoldDB" id="A0AAD9NQ00"/>
<dbReference type="InterPro" id="IPR006619">
    <property type="entry name" value="PGRP_domain_met/bac"/>
</dbReference>
<evidence type="ECO:0000256" key="8">
    <source>
        <dbReference type="SAM" id="SignalP"/>
    </source>
</evidence>
<dbReference type="Gene3D" id="3.40.80.10">
    <property type="entry name" value="Peptidoglycan recognition protein-like"/>
    <property type="match status" value="1"/>
</dbReference>
<comment type="caution">
    <text evidence="11">The sequence shown here is derived from an EMBL/GenBank/DDBJ whole genome shotgun (WGS) entry which is preliminary data.</text>
</comment>
<proteinExistence type="inferred from homology"/>
<dbReference type="FunFam" id="3.40.80.10:FF:000001">
    <property type="entry name" value="Peptidoglycan recognition protein 1"/>
    <property type="match status" value="1"/>
</dbReference>
<sequence length="182" mass="19781">MHLLICCVLLVALTCGDAAMLSRSDWGARAPNPGVASMRSTPRNVIIHHSATRGCTDKSSCSALVRSFQRYHMDNNGWSDIGYNFVVGEDGNIYEGRGWGKVGAHARGHNSNSIGICVIGNFEHRTPNGAALSAAQSVINTGVRLGKISPSYRLRGHRDVGSTTCPGRRLYASIRRWSHYRA</sequence>
<evidence type="ECO:0000256" key="2">
    <source>
        <dbReference type="ARBA" id="ARBA00022588"/>
    </source>
</evidence>
<dbReference type="InterPro" id="IPR015510">
    <property type="entry name" value="PGRP"/>
</dbReference>
<dbReference type="InterPro" id="IPR002502">
    <property type="entry name" value="Amidase_domain"/>
</dbReference>
<evidence type="ECO:0000313" key="11">
    <source>
        <dbReference type="EMBL" id="KAK2176396.1"/>
    </source>
</evidence>
<dbReference type="GO" id="GO:0008745">
    <property type="term" value="F:N-acetylmuramoyl-L-alanine amidase activity"/>
    <property type="evidence" value="ECO:0007669"/>
    <property type="project" value="InterPro"/>
</dbReference>
<dbReference type="GO" id="GO:0042834">
    <property type="term" value="F:peptidoglycan binding"/>
    <property type="evidence" value="ECO:0007669"/>
    <property type="project" value="InterPro"/>
</dbReference>
<dbReference type="GO" id="GO:0045087">
    <property type="term" value="P:innate immune response"/>
    <property type="evidence" value="ECO:0007669"/>
    <property type="project" value="UniProtKB-KW"/>
</dbReference>
<dbReference type="PANTHER" id="PTHR11022:SF41">
    <property type="entry name" value="PEPTIDOGLYCAN-RECOGNITION PROTEIN LC-RELATED"/>
    <property type="match status" value="1"/>
</dbReference>
<keyword evidence="2 6" id="KW-0399">Innate immunity</keyword>
<dbReference type="PANTHER" id="PTHR11022">
    <property type="entry name" value="PEPTIDOGLYCAN RECOGNITION PROTEIN"/>
    <property type="match status" value="1"/>
</dbReference>
<dbReference type="PIRSF" id="PIRSF037945">
    <property type="entry name" value="PGRPs"/>
    <property type="match status" value="1"/>
</dbReference>
<keyword evidence="4 6" id="KW-0391">Immunity</keyword>
<evidence type="ECO:0000256" key="1">
    <source>
        <dbReference type="ARBA" id="ARBA00007553"/>
    </source>
</evidence>
<dbReference type="InterPro" id="IPR017331">
    <property type="entry name" value="Peptidoglycan_recognition"/>
</dbReference>
<dbReference type="SMART" id="SM00701">
    <property type="entry name" value="PGRP"/>
    <property type="match status" value="1"/>
</dbReference>
<evidence type="ECO:0000256" key="6">
    <source>
        <dbReference type="PIRNR" id="PIRNR037945"/>
    </source>
</evidence>
<feature type="domain" description="N-acetylmuramoyl-L-alanine amidase" evidence="9">
    <location>
        <begin position="30"/>
        <end position="167"/>
    </location>
</feature>
<dbReference type="GO" id="GO:0009253">
    <property type="term" value="P:peptidoglycan catabolic process"/>
    <property type="evidence" value="ECO:0007669"/>
    <property type="project" value="InterPro"/>
</dbReference>
<protein>
    <recommendedName>
        <fullName evidence="6">Peptidoglycan-recognition protein</fullName>
    </recommendedName>
</protein>
<evidence type="ECO:0000256" key="4">
    <source>
        <dbReference type="ARBA" id="ARBA00022859"/>
    </source>
</evidence>
<accession>A0AAD9NQ00</accession>
<evidence type="ECO:0000256" key="7">
    <source>
        <dbReference type="PIRSR" id="PIRSR037945-1"/>
    </source>
</evidence>
<feature type="chain" id="PRO_5042165889" description="Peptidoglycan-recognition protein" evidence="8">
    <location>
        <begin position="19"/>
        <end position="182"/>
    </location>
</feature>
<gene>
    <name evidence="11" type="ORF">NP493_664g02058</name>
</gene>
<dbReference type="SMART" id="SM00644">
    <property type="entry name" value="Ami_2"/>
    <property type="match status" value="1"/>
</dbReference>
<name>A0AAD9NQ00_RIDPI</name>
<keyword evidence="12" id="KW-1185">Reference proteome</keyword>
<feature type="domain" description="Peptidoglycan recognition protein family" evidence="10">
    <location>
        <begin position="18"/>
        <end position="161"/>
    </location>
</feature>
<comment type="similarity">
    <text evidence="1 6">Belongs to the N-acetylmuramoyl-L-alanine amidase 2 family.</text>
</comment>
<reference evidence="11" key="1">
    <citation type="journal article" date="2023" name="Mol. Biol. Evol.">
        <title>Third-Generation Sequencing Reveals the Adaptive Role of the Epigenome in Three Deep-Sea Polychaetes.</title>
        <authorList>
            <person name="Perez M."/>
            <person name="Aroh O."/>
            <person name="Sun Y."/>
            <person name="Lan Y."/>
            <person name="Juniper S.K."/>
            <person name="Young C.R."/>
            <person name="Angers B."/>
            <person name="Qian P.Y."/>
        </authorList>
    </citation>
    <scope>NUCLEOTIDE SEQUENCE</scope>
    <source>
        <strain evidence="11">R07B-5</strain>
    </source>
</reference>
<dbReference type="GO" id="GO:0008270">
    <property type="term" value="F:zinc ion binding"/>
    <property type="evidence" value="ECO:0007669"/>
    <property type="project" value="InterPro"/>
</dbReference>
<evidence type="ECO:0000259" key="10">
    <source>
        <dbReference type="SMART" id="SM00701"/>
    </source>
</evidence>
<dbReference type="CDD" id="cd06583">
    <property type="entry name" value="PGRP"/>
    <property type="match status" value="1"/>
</dbReference>